<keyword evidence="6" id="KW-1185">Reference proteome</keyword>
<reference evidence="5 6" key="1">
    <citation type="submission" date="2018-12" db="EMBL/GenBank/DDBJ databases">
        <title>Mesorhizobium carbonis sp. nov., isolated from coal mine water.</title>
        <authorList>
            <person name="Xin W."/>
            <person name="Xu Z."/>
            <person name="Xiang F."/>
            <person name="Zhang J."/>
            <person name="Xi L."/>
            <person name="Liu J."/>
        </authorList>
    </citation>
    <scope>NUCLEOTIDE SEQUENCE [LARGE SCALE GENOMIC DNA]</scope>
    <source>
        <strain evidence="5 6">B2.3</strain>
    </source>
</reference>
<protein>
    <submittedName>
        <fullName evidence="5">Helix-turn-helix domain-containing protein</fullName>
    </submittedName>
</protein>
<accession>A0A429YQW6</accession>
<dbReference type="Pfam" id="PF12833">
    <property type="entry name" value="HTH_18"/>
    <property type="match status" value="1"/>
</dbReference>
<organism evidence="5 6">
    <name type="scientific">Aquibium carbonis</name>
    <dbReference type="NCBI Taxonomy" id="2495581"/>
    <lineage>
        <taxon>Bacteria</taxon>
        <taxon>Pseudomonadati</taxon>
        <taxon>Pseudomonadota</taxon>
        <taxon>Alphaproteobacteria</taxon>
        <taxon>Hyphomicrobiales</taxon>
        <taxon>Phyllobacteriaceae</taxon>
        <taxon>Aquibium</taxon>
    </lineage>
</organism>
<dbReference type="GO" id="GO:0043565">
    <property type="term" value="F:sequence-specific DNA binding"/>
    <property type="evidence" value="ECO:0007669"/>
    <property type="project" value="InterPro"/>
</dbReference>
<dbReference type="EMBL" id="RWKW01000101">
    <property type="protein sequence ID" value="RST83820.1"/>
    <property type="molecule type" value="Genomic_DNA"/>
</dbReference>
<evidence type="ECO:0000259" key="4">
    <source>
        <dbReference type="PROSITE" id="PS01124"/>
    </source>
</evidence>
<evidence type="ECO:0000313" key="6">
    <source>
        <dbReference type="Proteomes" id="UP000278398"/>
    </source>
</evidence>
<dbReference type="InterPro" id="IPR018060">
    <property type="entry name" value="HTH_AraC"/>
</dbReference>
<keyword evidence="2" id="KW-0238">DNA-binding</keyword>
<dbReference type="InterPro" id="IPR035418">
    <property type="entry name" value="AraC-bd_2"/>
</dbReference>
<dbReference type="OrthoDB" id="4601794at2"/>
<dbReference type="RefSeq" id="WP_126702110.1">
    <property type="nucleotide sequence ID" value="NZ_RWKW01000101.1"/>
</dbReference>
<comment type="caution">
    <text evidence="5">The sequence shown here is derived from an EMBL/GenBank/DDBJ whole genome shotgun (WGS) entry which is preliminary data.</text>
</comment>
<keyword evidence="3" id="KW-0804">Transcription</keyword>
<proteinExistence type="predicted"/>
<dbReference type="InterPro" id="IPR050204">
    <property type="entry name" value="AraC_XylS_family_regulators"/>
</dbReference>
<dbReference type="Proteomes" id="UP000278398">
    <property type="component" value="Unassembled WGS sequence"/>
</dbReference>
<name>A0A429YQW6_9HYPH</name>
<evidence type="ECO:0000256" key="3">
    <source>
        <dbReference type="ARBA" id="ARBA00023163"/>
    </source>
</evidence>
<dbReference type="Pfam" id="PF14525">
    <property type="entry name" value="AraC_binding_2"/>
    <property type="match status" value="1"/>
</dbReference>
<dbReference type="PANTHER" id="PTHR46796:SF6">
    <property type="entry name" value="ARAC SUBFAMILY"/>
    <property type="match status" value="1"/>
</dbReference>
<evidence type="ECO:0000256" key="1">
    <source>
        <dbReference type="ARBA" id="ARBA00023015"/>
    </source>
</evidence>
<evidence type="ECO:0000313" key="5">
    <source>
        <dbReference type="EMBL" id="RST83820.1"/>
    </source>
</evidence>
<dbReference type="SMART" id="SM00342">
    <property type="entry name" value="HTH_ARAC"/>
    <property type="match status" value="1"/>
</dbReference>
<evidence type="ECO:0000256" key="2">
    <source>
        <dbReference type="ARBA" id="ARBA00023125"/>
    </source>
</evidence>
<dbReference type="PROSITE" id="PS01124">
    <property type="entry name" value="HTH_ARAC_FAMILY_2"/>
    <property type="match status" value="1"/>
</dbReference>
<gene>
    <name evidence="5" type="ORF">EJC49_22150</name>
</gene>
<dbReference type="InterPro" id="IPR009057">
    <property type="entry name" value="Homeodomain-like_sf"/>
</dbReference>
<dbReference type="Gene3D" id="1.10.10.60">
    <property type="entry name" value="Homeodomain-like"/>
    <property type="match status" value="1"/>
</dbReference>
<dbReference type="PANTHER" id="PTHR46796">
    <property type="entry name" value="HTH-TYPE TRANSCRIPTIONAL ACTIVATOR RHAS-RELATED"/>
    <property type="match status" value="1"/>
</dbReference>
<keyword evidence="1" id="KW-0805">Transcription regulation</keyword>
<feature type="domain" description="HTH araC/xylS-type" evidence="4">
    <location>
        <begin position="207"/>
        <end position="308"/>
    </location>
</feature>
<dbReference type="GO" id="GO:0003700">
    <property type="term" value="F:DNA-binding transcription factor activity"/>
    <property type="evidence" value="ECO:0007669"/>
    <property type="project" value="InterPro"/>
</dbReference>
<sequence>MQAGNHWTSGVLPPSLRAEGTRAMLSSVHLPWSLDLPDRAGHDCSLTWHDLGGCSLIECRSAPLSGHRDQADIRRTQGDHVGMLLVLSGEESVRQDELSTRLGPGDMLLWDGARPIRFEVTQPLHKVTLLIPRERFGRAATAARGALRLESRNGLGALAAGHLAALTTIVGDIPAGHAPLAADILVDLLGRLVEPRPEPATGGDLLARILGHIEANLEDPDLTPSRLAARFGISVRYLHMLFSTTGGTVSAHVRARRLAAMRRDLADPRLADSTITQIAFAWGFGDAAHASRAFSAAYGLSPSRWRAARRRG</sequence>
<dbReference type="AlphaFoldDB" id="A0A429YQW6"/>
<dbReference type="SUPFAM" id="SSF46689">
    <property type="entry name" value="Homeodomain-like"/>
    <property type="match status" value="1"/>
</dbReference>